<gene>
    <name evidence="1" type="ORF">EVAR_73448_1</name>
</gene>
<accession>A0A4C1TKT1</accession>
<sequence length="73" mass="8404">MNVSELALPPPAPRWIAVYAFRYCFTQKGLYLQMRLWSGNDIWSMEKRLRDVVTNNNEPNASPGKPTECLFGL</sequence>
<dbReference type="Proteomes" id="UP000299102">
    <property type="component" value="Unassembled WGS sequence"/>
</dbReference>
<evidence type="ECO:0000313" key="1">
    <source>
        <dbReference type="EMBL" id="GBP14806.1"/>
    </source>
</evidence>
<reference evidence="1 2" key="1">
    <citation type="journal article" date="2019" name="Commun. Biol.">
        <title>The bagworm genome reveals a unique fibroin gene that provides high tensile strength.</title>
        <authorList>
            <person name="Kono N."/>
            <person name="Nakamura H."/>
            <person name="Ohtoshi R."/>
            <person name="Tomita M."/>
            <person name="Numata K."/>
            <person name="Arakawa K."/>
        </authorList>
    </citation>
    <scope>NUCLEOTIDE SEQUENCE [LARGE SCALE GENOMIC DNA]</scope>
</reference>
<dbReference type="AlphaFoldDB" id="A0A4C1TKT1"/>
<dbReference type="EMBL" id="BGZK01005622">
    <property type="protein sequence ID" value="GBP14806.1"/>
    <property type="molecule type" value="Genomic_DNA"/>
</dbReference>
<proteinExistence type="predicted"/>
<keyword evidence="2" id="KW-1185">Reference proteome</keyword>
<protein>
    <submittedName>
        <fullName evidence="1">Uncharacterized protein</fullName>
    </submittedName>
</protein>
<name>A0A4C1TKT1_EUMVA</name>
<organism evidence="1 2">
    <name type="scientific">Eumeta variegata</name>
    <name type="common">Bagworm moth</name>
    <name type="synonym">Eumeta japonica</name>
    <dbReference type="NCBI Taxonomy" id="151549"/>
    <lineage>
        <taxon>Eukaryota</taxon>
        <taxon>Metazoa</taxon>
        <taxon>Ecdysozoa</taxon>
        <taxon>Arthropoda</taxon>
        <taxon>Hexapoda</taxon>
        <taxon>Insecta</taxon>
        <taxon>Pterygota</taxon>
        <taxon>Neoptera</taxon>
        <taxon>Endopterygota</taxon>
        <taxon>Lepidoptera</taxon>
        <taxon>Glossata</taxon>
        <taxon>Ditrysia</taxon>
        <taxon>Tineoidea</taxon>
        <taxon>Psychidae</taxon>
        <taxon>Oiketicinae</taxon>
        <taxon>Eumeta</taxon>
    </lineage>
</organism>
<comment type="caution">
    <text evidence="1">The sequence shown here is derived from an EMBL/GenBank/DDBJ whole genome shotgun (WGS) entry which is preliminary data.</text>
</comment>
<evidence type="ECO:0000313" key="2">
    <source>
        <dbReference type="Proteomes" id="UP000299102"/>
    </source>
</evidence>